<dbReference type="OrthoDB" id="5242917at2"/>
<evidence type="ECO:0000256" key="8">
    <source>
        <dbReference type="HAMAP-Rule" id="MF_01416"/>
    </source>
</evidence>
<keyword evidence="5 8" id="KW-0472">Membrane</keyword>
<comment type="function">
    <text evidence="8">This protein is part of the stalk that links CF(0) to CF(1). It either transmits conformational changes from CF(0) to CF(1) or is implicated in proton conduction.</text>
</comment>
<dbReference type="InterPro" id="IPR020781">
    <property type="entry name" value="ATPase_OSCP/d_CS"/>
</dbReference>
<evidence type="ECO:0000256" key="1">
    <source>
        <dbReference type="ARBA" id="ARBA00004370"/>
    </source>
</evidence>
<organism evidence="9 10">
    <name type="scientific">Ornithinimicrobium humiphilum</name>
    <dbReference type="NCBI Taxonomy" id="125288"/>
    <lineage>
        <taxon>Bacteria</taxon>
        <taxon>Bacillati</taxon>
        <taxon>Actinomycetota</taxon>
        <taxon>Actinomycetes</taxon>
        <taxon>Micrococcales</taxon>
        <taxon>Ornithinimicrobiaceae</taxon>
        <taxon>Ornithinimicrobium</taxon>
    </lineage>
</organism>
<evidence type="ECO:0000256" key="3">
    <source>
        <dbReference type="ARBA" id="ARBA00022781"/>
    </source>
</evidence>
<protein>
    <recommendedName>
        <fullName evidence="8">ATP synthase subunit delta</fullName>
    </recommendedName>
    <alternativeName>
        <fullName evidence="8">ATP synthase F(1) sector subunit delta</fullName>
    </alternativeName>
    <alternativeName>
        <fullName evidence="8">F-type ATPase subunit delta</fullName>
        <shortName evidence="8">F-ATPase subunit delta</shortName>
    </alternativeName>
</protein>
<dbReference type="PROSITE" id="PS00389">
    <property type="entry name" value="ATPASE_DELTA"/>
    <property type="match status" value="1"/>
</dbReference>
<keyword evidence="7 8" id="KW-0066">ATP synthesis</keyword>
<dbReference type="NCBIfam" id="NF009967">
    <property type="entry name" value="PRK13430.1"/>
    <property type="match status" value="1"/>
</dbReference>
<evidence type="ECO:0000256" key="6">
    <source>
        <dbReference type="ARBA" id="ARBA00023196"/>
    </source>
</evidence>
<accession>A0A543KLN5</accession>
<dbReference type="Proteomes" id="UP000315133">
    <property type="component" value="Unassembled WGS sequence"/>
</dbReference>
<keyword evidence="4 8" id="KW-0406">Ion transport</keyword>
<proteinExistence type="inferred from homology"/>
<dbReference type="AlphaFoldDB" id="A0A543KLN5"/>
<keyword evidence="6 8" id="KW-0139">CF(1)</keyword>
<dbReference type="GO" id="GO:0046933">
    <property type="term" value="F:proton-transporting ATP synthase activity, rotational mechanism"/>
    <property type="evidence" value="ECO:0007669"/>
    <property type="project" value="UniProtKB-UniRule"/>
</dbReference>
<comment type="similarity">
    <text evidence="8">Belongs to the ATPase delta chain family.</text>
</comment>
<evidence type="ECO:0000256" key="5">
    <source>
        <dbReference type="ARBA" id="ARBA00023136"/>
    </source>
</evidence>
<dbReference type="GO" id="GO:0005886">
    <property type="term" value="C:plasma membrane"/>
    <property type="evidence" value="ECO:0007669"/>
    <property type="project" value="UniProtKB-SubCell"/>
</dbReference>
<sequence>MNTGYRRAYQEAASALEQVLQAGDGTRLAEELWAVATTVDANPVLRRNLGDPSREGQDKAALAERLLSGKIHDEALAVVRAVVAQRWPEPADLVSALEQLAVEANLAHAQGLGRLGQVEDELFRFGRIVEATPDLQAALSNRRADAGSKATLVDRLLSVKTAPETVRLAKMAVASTRGRRFDHALKAYLEQAAARQDQVTATVVSAVPLTPEQHDRLARTLSAQYGRQVHTNVVIDEDVVGGIRVEIGDEVIDGTVRHRLADARRRMTS</sequence>
<reference evidence="9 10" key="1">
    <citation type="submission" date="2019-06" db="EMBL/GenBank/DDBJ databases">
        <title>Sequencing the genomes of 1000 actinobacteria strains.</title>
        <authorList>
            <person name="Klenk H.-P."/>
        </authorList>
    </citation>
    <scope>NUCLEOTIDE SEQUENCE [LARGE SCALE GENOMIC DNA]</scope>
    <source>
        <strain evidence="9 10">DSM 12362</strain>
    </source>
</reference>
<keyword evidence="2 8" id="KW-0813">Transport</keyword>
<evidence type="ECO:0000256" key="7">
    <source>
        <dbReference type="ARBA" id="ARBA00023310"/>
    </source>
</evidence>
<evidence type="ECO:0000256" key="2">
    <source>
        <dbReference type="ARBA" id="ARBA00022448"/>
    </source>
</evidence>
<evidence type="ECO:0000256" key="4">
    <source>
        <dbReference type="ARBA" id="ARBA00023065"/>
    </source>
</evidence>
<keyword evidence="8" id="KW-1003">Cell membrane</keyword>
<dbReference type="PANTHER" id="PTHR11910">
    <property type="entry name" value="ATP SYNTHASE DELTA CHAIN"/>
    <property type="match status" value="1"/>
</dbReference>
<gene>
    <name evidence="8" type="primary">atpH</name>
    <name evidence="9" type="ORF">FB476_0823</name>
</gene>
<comment type="subcellular location">
    <subcellularLocation>
        <location evidence="8">Cell membrane</location>
        <topology evidence="8">Peripheral membrane protein</topology>
    </subcellularLocation>
    <subcellularLocation>
        <location evidence="1">Membrane</location>
    </subcellularLocation>
</comment>
<evidence type="ECO:0000313" key="9">
    <source>
        <dbReference type="EMBL" id="TQM95970.1"/>
    </source>
</evidence>
<dbReference type="PRINTS" id="PR00125">
    <property type="entry name" value="ATPASEDELTA"/>
</dbReference>
<keyword evidence="3 8" id="KW-0375">Hydrogen ion transport</keyword>
<comment type="function">
    <text evidence="8">F(1)F(0) ATP synthase produces ATP from ADP in the presence of a proton or sodium gradient. F-type ATPases consist of two structural domains, F(1) containing the extramembraneous catalytic core and F(0) containing the membrane proton channel, linked together by a central stalk and a peripheral stalk. During catalysis, ATP synthesis in the catalytic domain of F(1) is coupled via a rotary mechanism of the central stalk subunits to proton translocation.</text>
</comment>
<dbReference type="RefSeq" id="WP_141817654.1">
    <property type="nucleotide sequence ID" value="NZ_BAAAIL010000003.1"/>
</dbReference>
<comment type="caution">
    <text evidence="9">The sequence shown here is derived from an EMBL/GenBank/DDBJ whole genome shotgun (WGS) entry which is preliminary data.</text>
</comment>
<dbReference type="GO" id="GO:0045259">
    <property type="term" value="C:proton-transporting ATP synthase complex"/>
    <property type="evidence" value="ECO:0007669"/>
    <property type="project" value="UniProtKB-KW"/>
</dbReference>
<name>A0A543KLN5_9MICO</name>
<dbReference type="NCBIfam" id="TIGR01145">
    <property type="entry name" value="ATP_synt_delta"/>
    <property type="match status" value="1"/>
</dbReference>
<keyword evidence="10" id="KW-1185">Reference proteome</keyword>
<evidence type="ECO:0000313" key="10">
    <source>
        <dbReference type="Proteomes" id="UP000315133"/>
    </source>
</evidence>
<dbReference type="Pfam" id="PF00213">
    <property type="entry name" value="OSCP"/>
    <property type="match status" value="1"/>
</dbReference>
<dbReference type="InterPro" id="IPR000711">
    <property type="entry name" value="ATPase_OSCP/dsu"/>
</dbReference>
<dbReference type="HAMAP" id="MF_01416">
    <property type="entry name" value="ATP_synth_delta_bact"/>
    <property type="match status" value="1"/>
</dbReference>
<dbReference type="EMBL" id="VFPU01000001">
    <property type="protein sequence ID" value="TQM95970.1"/>
    <property type="molecule type" value="Genomic_DNA"/>
</dbReference>